<evidence type="ECO:0000256" key="1">
    <source>
        <dbReference type="ARBA" id="ARBA00008591"/>
    </source>
</evidence>
<dbReference type="AlphaFoldDB" id="E1YEW9"/>
<proteinExistence type="inferred from homology"/>
<dbReference type="EMBL" id="FR695872">
    <property type="protein sequence ID" value="CBX29113.1"/>
    <property type="molecule type" value="Genomic_DNA"/>
</dbReference>
<evidence type="ECO:0000313" key="2">
    <source>
        <dbReference type="EMBL" id="CBX29113.1"/>
    </source>
</evidence>
<gene>
    <name evidence="2" type="ORF">N47_J00940</name>
</gene>
<dbReference type="InterPro" id="IPR038078">
    <property type="entry name" value="PhoU-like_sf"/>
</dbReference>
<organism evidence="2">
    <name type="scientific">uncultured Desulfobacterium sp</name>
    <dbReference type="NCBI Taxonomy" id="201089"/>
    <lineage>
        <taxon>Bacteria</taxon>
        <taxon>Pseudomonadati</taxon>
        <taxon>Thermodesulfobacteriota</taxon>
        <taxon>Desulfobacteria</taxon>
        <taxon>Desulfobacterales</taxon>
        <taxon>Desulfobacteriaceae</taxon>
        <taxon>Desulfobacterium</taxon>
        <taxon>environmental samples</taxon>
    </lineage>
</organism>
<dbReference type="PANTHER" id="PTHR37298">
    <property type="entry name" value="UPF0111 PROTEIN YKAA"/>
    <property type="match status" value="1"/>
</dbReference>
<dbReference type="InterPro" id="IPR018445">
    <property type="entry name" value="Put_Phosphate_transp_reg"/>
</dbReference>
<comment type="similarity">
    <text evidence="1">Belongs to the UPF0111 family.</text>
</comment>
<dbReference type="PANTHER" id="PTHR37298:SF1">
    <property type="entry name" value="UPF0111 PROTEIN YKAA"/>
    <property type="match status" value="1"/>
</dbReference>
<dbReference type="Gene3D" id="1.20.58.220">
    <property type="entry name" value="Phosphate transport system protein phou homolog 2, domain 2"/>
    <property type="match status" value="1"/>
</dbReference>
<protein>
    <recommendedName>
        <fullName evidence="3">DUF47 domain-containing protein</fullName>
    </recommendedName>
</protein>
<dbReference type="InterPro" id="IPR052912">
    <property type="entry name" value="UPF0111_domain"/>
</dbReference>
<name>E1YEW9_9BACT</name>
<sequence>MLKRFLPKEPVFFEFFERQIALTIKGAEEFIELVTKADNIEERVERIKEIEHQSDNVTHECYSALRQIFITPFDRTEIIALIKKLDDIMDATDSAAERILIYEVTEFLPEMKEIAQLLLKAAIELQQALKMLNKPKKRDVVLNSCIIVHKLENSGDDFLRKGLARLFKEEKDPIKLIKYKEILQDLECATDFAEEVANLIEGVILEED</sequence>
<dbReference type="SUPFAM" id="SSF109755">
    <property type="entry name" value="PhoU-like"/>
    <property type="match status" value="1"/>
</dbReference>
<accession>E1YEW9</accession>
<evidence type="ECO:0008006" key="3">
    <source>
        <dbReference type="Google" id="ProtNLM"/>
    </source>
</evidence>
<reference evidence="2" key="1">
    <citation type="journal article" date="2011" name="Environ. Microbiol.">
        <title>Genomic insights into the metabolic potential of the polycyclic aromatic hydrocarbon degrading sulfate-reducing Deltaproteobacterium N47.</title>
        <authorList>
            <person name="Bergmann F."/>
            <person name="Selesi D."/>
            <person name="Weinmaier T."/>
            <person name="Tischler P."/>
            <person name="Rattei T."/>
            <person name="Meckenstock R.U."/>
        </authorList>
    </citation>
    <scope>NUCLEOTIDE SEQUENCE</scope>
</reference>
<dbReference type="Pfam" id="PF01865">
    <property type="entry name" value="PhoU_div"/>
    <property type="match status" value="1"/>
</dbReference>